<dbReference type="InterPro" id="IPR025736">
    <property type="entry name" value="PucR_C-HTH_dom"/>
</dbReference>
<dbReference type="InterPro" id="IPR041522">
    <property type="entry name" value="CdaR_GGDEF"/>
</dbReference>
<dbReference type="AlphaFoldDB" id="A0A3M8DNU6"/>
<evidence type="ECO:0000259" key="2">
    <source>
        <dbReference type="SMART" id="SM00065"/>
    </source>
</evidence>
<dbReference type="RefSeq" id="WP_122917938.1">
    <property type="nucleotide sequence ID" value="NZ_RHHQ01000008.1"/>
</dbReference>
<reference evidence="3 4" key="1">
    <citation type="submission" date="2018-10" db="EMBL/GenBank/DDBJ databases">
        <title>Phylogenomics of Brevibacillus.</title>
        <authorList>
            <person name="Dunlap C."/>
        </authorList>
    </citation>
    <scope>NUCLEOTIDE SEQUENCE [LARGE SCALE GENOMIC DNA]</scope>
    <source>
        <strain evidence="3 4">JCM 15716</strain>
    </source>
</reference>
<dbReference type="InterPro" id="IPR029016">
    <property type="entry name" value="GAF-like_dom_sf"/>
</dbReference>
<accession>A0A3M8DNU6</accession>
<organism evidence="3 4">
    <name type="scientific">Brevibacillus fluminis</name>
    <dbReference type="NCBI Taxonomy" id="511487"/>
    <lineage>
        <taxon>Bacteria</taxon>
        <taxon>Bacillati</taxon>
        <taxon>Bacillota</taxon>
        <taxon>Bacilli</taxon>
        <taxon>Bacillales</taxon>
        <taxon>Paenibacillaceae</taxon>
        <taxon>Brevibacillus</taxon>
    </lineage>
</organism>
<dbReference type="Pfam" id="PF13556">
    <property type="entry name" value="HTH_30"/>
    <property type="match status" value="1"/>
</dbReference>
<gene>
    <name evidence="3" type="ORF">EDM56_10925</name>
</gene>
<proteinExistence type="inferred from homology"/>
<feature type="domain" description="GAF" evidence="2">
    <location>
        <begin position="191"/>
        <end position="316"/>
    </location>
</feature>
<dbReference type="SMART" id="SM00065">
    <property type="entry name" value="GAF"/>
    <property type="match status" value="1"/>
</dbReference>
<dbReference type="PANTHER" id="PTHR33744">
    <property type="entry name" value="CARBOHYDRATE DIACID REGULATOR"/>
    <property type="match status" value="1"/>
</dbReference>
<dbReference type="Proteomes" id="UP000271031">
    <property type="component" value="Unassembled WGS sequence"/>
</dbReference>
<dbReference type="InterPro" id="IPR003018">
    <property type="entry name" value="GAF"/>
</dbReference>
<comment type="similarity">
    <text evidence="1">Belongs to the CdaR family.</text>
</comment>
<dbReference type="InterPro" id="IPR051448">
    <property type="entry name" value="CdaR-like_regulators"/>
</dbReference>
<dbReference type="OrthoDB" id="142218at2"/>
<sequence length="742" mass="85592">MLVSEKNKRIGNIDLHLRKTARQLVKFDTVDETLHYLIESFWKQFGCHYVSIILKMKDVLICKASKGDGQKFEQRFPMERTHCSELFLTEPKCCHDPIDEELTCEFLTHLQDEGFATWFTVPIKESGSNSMGVCVIGYEEEVPLILNADKLFEEFGEDIAAAIGIAQQKEHEKKKIKGMEWLKDNVYLGSSIEQLVANITERAGKATGAESVYVYLYDDHHNSFVYQPPAFGPMAVTAKLKLEEDYSLFHHFPYVDREGGSEITIPFTVNLKTIGVLHVVKKEAGTFTSEDLELLQLLSSHISVLIENARLYKAEMEDKRRLEKLMVNQQELVKRTLVGEGFQEITVSLSKMLGRSVVLFDRFLRPISSFRVEESQEEFEQIFAAVEQEKWAVLNASKREQWLKYGPQHDFAVWKVMGGGDCLGYVGVSIRKNEVDMVVRITLNHALDVYAIQFIKQKLVLDVKEQVKDGFIHQLFSEKIEEKEKLIEYANLFNVNIFQSNKIAVFSIECKQRVSEEEDLLSIEAKKTWLWERIREELLQFDPGMMVSRKAGKYLLIVPEKKVRETKDYWEKLYSRMTKMIPPNMQEMDILLGIGTSTKTLEDYYLCLRQALQALKIVTTNYPSKKFLSFESLGSYSVLYNLQETLAAKMFVKNVLEPLQSYGNGNGKGKDLFDTLRVYLLMNGNLKETAEALFIHRSSLKYRLGKITELLKCDIDDAEERFNLMLAYKLYDLYEKAESSVV</sequence>
<dbReference type="Pfam" id="PF13185">
    <property type="entry name" value="GAF_2"/>
    <property type="match status" value="1"/>
</dbReference>
<dbReference type="Pfam" id="PF17853">
    <property type="entry name" value="GGDEF_2"/>
    <property type="match status" value="1"/>
</dbReference>
<dbReference type="PANTHER" id="PTHR33744:SF1">
    <property type="entry name" value="DNA-BINDING TRANSCRIPTIONAL ACTIVATOR ADER"/>
    <property type="match status" value="1"/>
</dbReference>
<dbReference type="Gene3D" id="3.30.450.40">
    <property type="match status" value="2"/>
</dbReference>
<name>A0A3M8DNU6_9BACL</name>
<dbReference type="EMBL" id="RHHQ01000008">
    <property type="protein sequence ID" value="RNB89684.1"/>
    <property type="molecule type" value="Genomic_DNA"/>
</dbReference>
<keyword evidence="4" id="KW-1185">Reference proteome</keyword>
<evidence type="ECO:0000256" key="1">
    <source>
        <dbReference type="ARBA" id="ARBA00006754"/>
    </source>
</evidence>
<dbReference type="SUPFAM" id="SSF55781">
    <property type="entry name" value="GAF domain-like"/>
    <property type="match status" value="2"/>
</dbReference>
<dbReference type="Gene3D" id="1.10.10.2840">
    <property type="entry name" value="PucR C-terminal helix-turn-helix domain"/>
    <property type="match status" value="1"/>
</dbReference>
<dbReference type="InterPro" id="IPR042070">
    <property type="entry name" value="PucR_C-HTH_sf"/>
</dbReference>
<evidence type="ECO:0000313" key="4">
    <source>
        <dbReference type="Proteomes" id="UP000271031"/>
    </source>
</evidence>
<comment type="caution">
    <text evidence="3">The sequence shown here is derived from an EMBL/GenBank/DDBJ whole genome shotgun (WGS) entry which is preliminary data.</text>
</comment>
<protein>
    <submittedName>
        <fullName evidence="3">GAF domain-containing protein</fullName>
    </submittedName>
</protein>
<evidence type="ECO:0000313" key="3">
    <source>
        <dbReference type="EMBL" id="RNB89684.1"/>
    </source>
</evidence>